<keyword evidence="4" id="KW-1003">Cell membrane</keyword>
<dbReference type="Pfam" id="PF03189">
    <property type="entry name" value="Otopetrin"/>
    <property type="match status" value="1"/>
</dbReference>
<keyword evidence="6" id="KW-0375">Hydrogen ion transport</keyword>
<evidence type="ECO:0000256" key="4">
    <source>
        <dbReference type="ARBA" id="ARBA00022475"/>
    </source>
</evidence>
<dbReference type="AlphaFoldDB" id="A0A8J2RD56"/>
<dbReference type="InterPro" id="IPR004878">
    <property type="entry name" value="Otopetrin"/>
</dbReference>
<feature type="transmembrane region" description="Helical" evidence="12">
    <location>
        <begin position="331"/>
        <end position="347"/>
    </location>
</feature>
<dbReference type="GO" id="GO:0015252">
    <property type="term" value="F:proton channel activity"/>
    <property type="evidence" value="ECO:0007669"/>
    <property type="project" value="InterPro"/>
</dbReference>
<evidence type="ECO:0000313" key="13">
    <source>
        <dbReference type="EMBL" id="CAH0099300.1"/>
    </source>
</evidence>
<keyword evidence="9 12" id="KW-0472">Membrane</keyword>
<evidence type="ECO:0000256" key="11">
    <source>
        <dbReference type="SAM" id="MobiDB-lite"/>
    </source>
</evidence>
<evidence type="ECO:0000256" key="12">
    <source>
        <dbReference type="SAM" id="Phobius"/>
    </source>
</evidence>
<gene>
    <name evidence="13" type="ORF">DGAL_LOCUS1426</name>
</gene>
<evidence type="ECO:0008006" key="15">
    <source>
        <dbReference type="Google" id="ProtNLM"/>
    </source>
</evidence>
<evidence type="ECO:0000256" key="7">
    <source>
        <dbReference type="ARBA" id="ARBA00022989"/>
    </source>
</evidence>
<dbReference type="EMBL" id="CAKKLH010000016">
    <property type="protein sequence ID" value="CAH0099300.1"/>
    <property type="molecule type" value="Genomic_DNA"/>
</dbReference>
<dbReference type="GO" id="GO:0005886">
    <property type="term" value="C:plasma membrane"/>
    <property type="evidence" value="ECO:0007669"/>
    <property type="project" value="UniProtKB-SubCell"/>
</dbReference>
<feature type="transmembrane region" description="Helical" evidence="12">
    <location>
        <begin position="629"/>
        <end position="654"/>
    </location>
</feature>
<feature type="region of interest" description="Disordered" evidence="11">
    <location>
        <begin position="100"/>
        <end position="152"/>
    </location>
</feature>
<evidence type="ECO:0000256" key="9">
    <source>
        <dbReference type="ARBA" id="ARBA00023136"/>
    </source>
</evidence>
<feature type="transmembrane region" description="Helical" evidence="12">
    <location>
        <begin position="584"/>
        <end position="608"/>
    </location>
</feature>
<evidence type="ECO:0000256" key="6">
    <source>
        <dbReference type="ARBA" id="ARBA00022781"/>
    </source>
</evidence>
<feature type="transmembrane region" description="Helical" evidence="12">
    <location>
        <begin position="703"/>
        <end position="720"/>
    </location>
</feature>
<dbReference type="Proteomes" id="UP000789390">
    <property type="component" value="Unassembled WGS sequence"/>
</dbReference>
<organism evidence="13 14">
    <name type="scientific">Daphnia galeata</name>
    <dbReference type="NCBI Taxonomy" id="27404"/>
    <lineage>
        <taxon>Eukaryota</taxon>
        <taxon>Metazoa</taxon>
        <taxon>Ecdysozoa</taxon>
        <taxon>Arthropoda</taxon>
        <taxon>Crustacea</taxon>
        <taxon>Branchiopoda</taxon>
        <taxon>Diplostraca</taxon>
        <taxon>Cladocera</taxon>
        <taxon>Anomopoda</taxon>
        <taxon>Daphniidae</taxon>
        <taxon>Daphnia</taxon>
    </lineage>
</organism>
<keyword evidence="8" id="KW-0406">Ion transport</keyword>
<evidence type="ECO:0000256" key="5">
    <source>
        <dbReference type="ARBA" id="ARBA00022692"/>
    </source>
</evidence>
<protein>
    <recommendedName>
        <fullName evidence="15">Otopetrin-2</fullName>
    </recommendedName>
</protein>
<evidence type="ECO:0000256" key="10">
    <source>
        <dbReference type="ARBA" id="ARBA00023303"/>
    </source>
</evidence>
<feature type="transmembrane region" description="Helical" evidence="12">
    <location>
        <begin position="496"/>
        <end position="516"/>
    </location>
</feature>
<feature type="transmembrane region" description="Helical" evidence="12">
    <location>
        <begin position="367"/>
        <end position="389"/>
    </location>
</feature>
<keyword evidence="5 12" id="KW-0812">Transmembrane</keyword>
<accession>A0A8J2RD56</accession>
<proteinExistence type="inferred from homology"/>
<comment type="caution">
    <text evidence="13">The sequence shown here is derived from an EMBL/GenBank/DDBJ whole genome shotgun (WGS) entry which is preliminary data.</text>
</comment>
<evidence type="ECO:0000256" key="8">
    <source>
        <dbReference type="ARBA" id="ARBA00023065"/>
    </source>
</evidence>
<evidence type="ECO:0000256" key="1">
    <source>
        <dbReference type="ARBA" id="ARBA00004651"/>
    </source>
</evidence>
<keyword evidence="14" id="KW-1185">Reference proteome</keyword>
<evidence type="ECO:0000256" key="3">
    <source>
        <dbReference type="ARBA" id="ARBA00022448"/>
    </source>
</evidence>
<name>A0A8J2RD56_9CRUS</name>
<feature type="transmembrane region" description="Helical" evidence="12">
    <location>
        <begin position="260"/>
        <end position="278"/>
    </location>
</feature>
<feature type="transmembrane region" description="Helical" evidence="12">
    <location>
        <begin position="557"/>
        <end position="578"/>
    </location>
</feature>
<keyword evidence="3" id="KW-0813">Transport</keyword>
<evidence type="ECO:0000313" key="14">
    <source>
        <dbReference type="Proteomes" id="UP000789390"/>
    </source>
</evidence>
<feature type="transmembrane region" description="Helical" evidence="12">
    <location>
        <begin position="401"/>
        <end position="423"/>
    </location>
</feature>
<dbReference type="OrthoDB" id="6429739at2759"/>
<evidence type="ECO:0000256" key="2">
    <source>
        <dbReference type="ARBA" id="ARBA00006513"/>
    </source>
</evidence>
<reference evidence="13" key="1">
    <citation type="submission" date="2021-11" db="EMBL/GenBank/DDBJ databases">
        <authorList>
            <person name="Schell T."/>
        </authorList>
    </citation>
    <scope>NUCLEOTIDE SEQUENCE</scope>
    <source>
        <strain evidence="13">M5</strain>
    </source>
</reference>
<comment type="subcellular location">
    <subcellularLocation>
        <location evidence="1">Cell membrane</location>
        <topology evidence="1">Multi-pass membrane protein</topology>
    </subcellularLocation>
</comment>
<dbReference type="PANTHER" id="PTHR21522:SF61">
    <property type="entry name" value="PROTON CHANNEL OTOPLC"/>
    <property type="match status" value="1"/>
</dbReference>
<feature type="transmembrane region" description="Helical" evidence="12">
    <location>
        <begin position="220"/>
        <end position="240"/>
    </location>
</feature>
<comment type="similarity">
    <text evidence="2">Belongs to the otopetrin family.</text>
</comment>
<keyword evidence="7 12" id="KW-1133">Transmembrane helix</keyword>
<feature type="compositionally biased region" description="Acidic residues" evidence="11">
    <location>
        <begin position="139"/>
        <end position="149"/>
    </location>
</feature>
<sequence>MILYTFVLQLSRVAVYFRSHGSEEESTVEAFQGDEEMQIIEIKPMIINQDEENEAQVDCILTDTVETEMLISRSDLVAVCVNSSDRIEAEEEMMMAVSMLSSDPSRKSDDSCDAGVPLLTPTQQNEKHRRSLSPHWAEPAEEQTDDGEEFQQQISISKTPRYSWSRNNSSTEQIRRYTRSARCLTPMPSTFNVLNNNVNFFYNVSVEILSRPDSLDNSNALLTVISALYAKLLVVMGLAFPMTEVISNHVPSFSYLGFYLYLYFGSIAYFFFVFFTMLKNRAAKGNRYFGCGSMKPIKVLFELKQMNNNYQFEDSPSRTIDNMGTQNYGSFYLRIGAVAFGVGSMIYSGLEFAQYFESDPGSECHNILMAVTPAARMIFTFIQMYFIFLNAKMAVYCKPRAIAYFGLMHVVATNLCVWLNVIIEETKHEILHQFSHQESNGHYNHNTQSTTVQYSEMKLEYGGFVAESDALTDNSLVDECKRSEMMGNVVQDASQFLFPCAIEYSLICAAILYIMWKNVSMSEDGAIYVRSNSGGSAVGRRSRHQYSVDCAKANKGLFAGIFVLVGIIISLVLFYALINNDNFRALAIMEVAVSRLLLFCAAFIATIIGIYQIRELEFDSSRHFGLDAVLLVVAQVGLMAYKIFTVIACCYSIKSDDGNSTLVLLSALAAILQAVAQTLFILDASRRHTYTADQQSRKPGREVVTFLLMCNFAMWSVNTLEKSRADANPLQLEFFGMWPWIIIMNVSMPLTIFFRFHSTVVLCEIWKRCYKVKPDLM</sequence>
<feature type="transmembrane region" description="Helical" evidence="12">
    <location>
        <begin position="660"/>
        <end position="682"/>
    </location>
</feature>
<keyword evidence="10" id="KW-0407">Ion channel</keyword>
<feature type="transmembrane region" description="Helical" evidence="12">
    <location>
        <begin position="740"/>
        <end position="763"/>
    </location>
</feature>
<dbReference type="PANTHER" id="PTHR21522">
    <property type="entry name" value="PROTON CHANNEL OTOP"/>
    <property type="match status" value="1"/>
</dbReference>